<reference evidence="2 3" key="1">
    <citation type="submission" date="2018-10" db="EMBL/GenBank/DDBJ databases">
        <title>Transmission dynamics of multidrug resistant bacteria on intensive care unit surfaces.</title>
        <authorList>
            <person name="D'Souza A.W."/>
            <person name="Potter R.F."/>
            <person name="Wallace M."/>
            <person name="Shupe A."/>
            <person name="Patel S."/>
            <person name="Sun S."/>
            <person name="Gul D."/>
            <person name="Kwon J.H."/>
            <person name="Andleeb S."/>
            <person name="Burnham C.-A.D."/>
            <person name="Dantas G."/>
        </authorList>
    </citation>
    <scope>NUCLEOTIDE SEQUENCE [LARGE SCALE GENOMIC DNA]</scope>
    <source>
        <strain evidence="2 3">AJ_385</strain>
    </source>
</reference>
<organism evidence="2 3">
    <name type="scientific">Acinetobacter johnsonii</name>
    <dbReference type="NCBI Taxonomy" id="40214"/>
    <lineage>
        <taxon>Bacteria</taxon>
        <taxon>Pseudomonadati</taxon>
        <taxon>Pseudomonadota</taxon>
        <taxon>Gammaproteobacteria</taxon>
        <taxon>Moraxellales</taxon>
        <taxon>Moraxellaceae</taxon>
        <taxon>Acinetobacter</taxon>
    </lineage>
</organism>
<sequence length="173" mass="19166">MSRTGRPPKSLQEKHLSGSRIRNDRDEESKVANAAVDLGMPPCPVWLNKEAKKHWDTIGPVLVQAGLLSVVDGDVFGLHCDNVASYAKAMEKLQALDTWVEKTPNGFQVQSAWLQIRNKLQEQMIKTAREFGLTPASRSGVKVDKQQQLNLLGAEAAINPENDIYGGFEIRQS</sequence>
<comment type="caution">
    <text evidence="2">The sequence shown here is derived from an EMBL/GenBank/DDBJ whole genome shotgun (WGS) entry which is preliminary data.</text>
</comment>
<dbReference type="EMBL" id="RHXE01000040">
    <property type="protein sequence ID" value="RSE21259.1"/>
    <property type="molecule type" value="Genomic_DNA"/>
</dbReference>
<proteinExistence type="predicted"/>
<feature type="region of interest" description="Disordered" evidence="1">
    <location>
        <begin position="1"/>
        <end position="28"/>
    </location>
</feature>
<accession>A0A427ULN2</accession>
<gene>
    <name evidence="2" type="ORF">EGT73_14095</name>
</gene>
<dbReference type="AlphaFoldDB" id="A0A427ULN2"/>
<dbReference type="RefSeq" id="WP_125274637.1">
    <property type="nucleotide sequence ID" value="NZ_RHXE01000040.1"/>
</dbReference>
<evidence type="ECO:0000313" key="3">
    <source>
        <dbReference type="Proteomes" id="UP000277537"/>
    </source>
</evidence>
<dbReference type="Proteomes" id="UP000277537">
    <property type="component" value="Unassembled WGS sequence"/>
</dbReference>
<dbReference type="InterPro" id="IPR006448">
    <property type="entry name" value="Phage_term_ssu_P27"/>
</dbReference>
<name>A0A427ULN2_ACIJO</name>
<dbReference type="NCBIfam" id="TIGR01558">
    <property type="entry name" value="sm_term_P27"/>
    <property type="match status" value="1"/>
</dbReference>
<feature type="compositionally biased region" description="Basic and acidic residues" evidence="1">
    <location>
        <begin position="11"/>
        <end position="28"/>
    </location>
</feature>
<protein>
    <submittedName>
        <fullName evidence="2">Phage terminase small subunit P27 family</fullName>
    </submittedName>
</protein>
<dbReference type="Pfam" id="PF05119">
    <property type="entry name" value="Terminase_4"/>
    <property type="match status" value="1"/>
</dbReference>
<evidence type="ECO:0000256" key="1">
    <source>
        <dbReference type="SAM" id="MobiDB-lite"/>
    </source>
</evidence>
<evidence type="ECO:0000313" key="2">
    <source>
        <dbReference type="EMBL" id="RSE21259.1"/>
    </source>
</evidence>